<organism evidence="2 3">
    <name type="scientific">Eschrichtius robustus</name>
    <name type="common">California gray whale</name>
    <name type="synonym">Eschrichtius gibbosus</name>
    <dbReference type="NCBI Taxonomy" id="9764"/>
    <lineage>
        <taxon>Eukaryota</taxon>
        <taxon>Metazoa</taxon>
        <taxon>Chordata</taxon>
        <taxon>Craniata</taxon>
        <taxon>Vertebrata</taxon>
        <taxon>Euteleostomi</taxon>
        <taxon>Mammalia</taxon>
        <taxon>Eutheria</taxon>
        <taxon>Laurasiatheria</taxon>
        <taxon>Artiodactyla</taxon>
        <taxon>Whippomorpha</taxon>
        <taxon>Cetacea</taxon>
        <taxon>Mysticeti</taxon>
        <taxon>Eschrichtiidae</taxon>
        <taxon>Eschrichtius</taxon>
    </lineage>
</organism>
<protein>
    <recommendedName>
        <fullName evidence="1">Pyrrolo-quinoline quinone repeat domain-containing protein</fullName>
    </recommendedName>
</protein>
<gene>
    <name evidence="2" type="ORF">J1605_018429</name>
</gene>
<sequence>MSCVAEVSEEETSVMGAEKMEFHVRWRSDTGKCVDASPLVVIPAVDKSSATVYIGSHSHRMMAVDLYSGKVKWEQILGDRIESSACVSKCGNFIVVGCYNGLVYILKSNSGEKYWTFTTEDAVKSSATVDPTTGLFYIGSHDQHAYALDIYKKKCVWKLKCGGTVFSSPCLSLIPYHLYFATLGGLLLAINPATGKRVWKHSCGKPLFSSPRCCLQYICIGCVDGNFLCFTHFGEQAPDAQAQQVRLTGPVAPQHVGSSQTRARTCVPCIGRQTPNYCATREARDFLASGVCPLVAEAGPEARTGCLDSTARAELGLGAKNQREDSTMALANTNVHVVEGTPKNGCRQCLCPQGELQLLPASLEDSPRSAVVEDLFWKVLVFFIKGYSANSCDFGVPMKEEGSYGVQSSLLQEVNKPNFVGLQAVELERAHITLLKVQEFNESLDITLVA</sequence>
<name>A0AB34HVL3_ESCRO</name>
<accession>A0AB34HVL3</accession>
<evidence type="ECO:0000313" key="2">
    <source>
        <dbReference type="EMBL" id="KAJ8795414.1"/>
    </source>
</evidence>
<comment type="caution">
    <text evidence="2">The sequence shown here is derived from an EMBL/GenBank/DDBJ whole genome shotgun (WGS) entry which is preliminary data.</text>
</comment>
<dbReference type="SMART" id="SM00564">
    <property type="entry name" value="PQQ"/>
    <property type="match status" value="4"/>
</dbReference>
<keyword evidence="3" id="KW-1185">Reference proteome</keyword>
<dbReference type="AlphaFoldDB" id="A0AB34HVL3"/>
<dbReference type="Gene3D" id="2.130.10.10">
    <property type="entry name" value="YVTN repeat-like/Quinoprotein amine dehydrogenase"/>
    <property type="match status" value="1"/>
</dbReference>
<dbReference type="InterPro" id="IPR011047">
    <property type="entry name" value="Quinoprotein_ADH-like_sf"/>
</dbReference>
<dbReference type="PANTHER" id="PTHR44394:SF1">
    <property type="entry name" value="BETA-ALANINE-ACTIVATING ENZYME"/>
    <property type="match status" value="1"/>
</dbReference>
<dbReference type="SUPFAM" id="SSF50998">
    <property type="entry name" value="Quinoprotein alcohol dehydrogenase-like"/>
    <property type="match status" value="1"/>
</dbReference>
<dbReference type="InterPro" id="IPR052091">
    <property type="entry name" value="Beta-ala_Activ/Resist"/>
</dbReference>
<feature type="domain" description="Pyrrolo-quinoline quinone repeat" evidence="1">
    <location>
        <begin position="30"/>
        <end position="243"/>
    </location>
</feature>
<evidence type="ECO:0000313" key="3">
    <source>
        <dbReference type="Proteomes" id="UP001159641"/>
    </source>
</evidence>
<dbReference type="GO" id="GO:0043041">
    <property type="term" value="P:amino acid activation for nonribosomal peptide biosynthetic process"/>
    <property type="evidence" value="ECO:0007669"/>
    <property type="project" value="TreeGrafter"/>
</dbReference>
<dbReference type="EMBL" id="JAIQCJ010000577">
    <property type="protein sequence ID" value="KAJ8795414.1"/>
    <property type="molecule type" value="Genomic_DNA"/>
</dbReference>
<reference evidence="2 3" key="1">
    <citation type="submission" date="2022-11" db="EMBL/GenBank/DDBJ databases">
        <title>Whole genome sequence of Eschrichtius robustus ER-17-0199.</title>
        <authorList>
            <person name="Bruniche-Olsen A."/>
            <person name="Black A.N."/>
            <person name="Fields C.J."/>
            <person name="Walden K."/>
            <person name="Dewoody J.A."/>
        </authorList>
    </citation>
    <scope>NUCLEOTIDE SEQUENCE [LARGE SCALE GENOMIC DNA]</scope>
    <source>
        <strain evidence="2">ER-17-0199</strain>
        <tissue evidence="2">Blubber</tissue>
    </source>
</reference>
<dbReference type="Pfam" id="PF13570">
    <property type="entry name" value="Beta-prop_ACSF4"/>
    <property type="match status" value="1"/>
</dbReference>
<dbReference type="InterPro" id="IPR018391">
    <property type="entry name" value="PQQ_b-propeller_rpt"/>
</dbReference>
<evidence type="ECO:0000259" key="1">
    <source>
        <dbReference type="Pfam" id="PF13570"/>
    </source>
</evidence>
<dbReference type="PANTHER" id="PTHR44394">
    <property type="entry name" value="BETA-ALANINE-ACTIVATING ENZYME"/>
    <property type="match status" value="1"/>
</dbReference>
<dbReference type="InterPro" id="IPR002372">
    <property type="entry name" value="PQQ_rpt_dom"/>
</dbReference>
<dbReference type="InterPro" id="IPR015943">
    <property type="entry name" value="WD40/YVTN_repeat-like_dom_sf"/>
</dbReference>
<proteinExistence type="predicted"/>
<dbReference type="Proteomes" id="UP001159641">
    <property type="component" value="Unassembled WGS sequence"/>
</dbReference>
<dbReference type="FunFam" id="2.130.10.10:FF:001301">
    <property type="entry name" value="Beta-alanine-activating enzyme"/>
    <property type="match status" value="1"/>
</dbReference>